<dbReference type="InterPro" id="IPR044479">
    <property type="entry name" value="LGALDH-like"/>
</dbReference>
<dbReference type="PANTHER" id="PTHR42686">
    <property type="entry name" value="GH17980P-RELATED"/>
    <property type="match status" value="1"/>
</dbReference>
<dbReference type="CDD" id="cd19163">
    <property type="entry name" value="AKR_galDH"/>
    <property type="match status" value="1"/>
</dbReference>
<protein>
    <submittedName>
        <fullName evidence="2">D-threo-aldose 1-dehydrogenase</fullName>
    </submittedName>
</protein>
<dbReference type="Gene3D" id="3.20.20.100">
    <property type="entry name" value="NADP-dependent oxidoreductase domain"/>
    <property type="match status" value="1"/>
</dbReference>
<dbReference type="FunFam" id="3.20.20.100:FF:000011">
    <property type="entry name" value="Aldo/keto reductase"/>
    <property type="match status" value="1"/>
</dbReference>
<dbReference type="OMA" id="DYDNMFD"/>
<dbReference type="InterPro" id="IPR036812">
    <property type="entry name" value="NAD(P)_OxRdtase_dom_sf"/>
</dbReference>
<dbReference type="EMBL" id="DF237030">
    <property type="protein sequence ID" value="GAQ81474.1"/>
    <property type="molecule type" value="Genomic_DNA"/>
</dbReference>
<dbReference type="GO" id="GO:0016491">
    <property type="term" value="F:oxidoreductase activity"/>
    <property type="evidence" value="ECO:0000318"/>
    <property type="project" value="GO_Central"/>
</dbReference>
<sequence length="318" mass="34202">MAGTALPKRKLGKTGLEVSILGFGASPLGNVFGDLKEADGVEAVHEAIRLGINFIDVSPFYGATLAETNLGKALKDIPRDKFVLSTKVGRYGQDVFDFSAERVTKSVDESLARLNVEYIDIIQCHDIEYGSLDQIIEETLPALQKLKEAGKVRFIGITGLPLKIYKYVLDRVAPGTVDVVLSYCHYSLNDRSLGDLLPYLEEKGVGVINASPLSMGLLTEQGPPDWHPASDEIKGACKKAVEVAKSHGKNVTTLALQFATANPFIATTLVGMASPAIVRANVEAVVNGALDERLLNEVESVLSPLQNASWPSGKPENN</sequence>
<name>A0A1Y1HS62_KLENI</name>
<dbReference type="GO" id="GO:0010349">
    <property type="term" value="F:L-galactose dehydrogenase activity"/>
    <property type="evidence" value="ECO:0007669"/>
    <property type="project" value="InterPro"/>
</dbReference>
<dbReference type="InterPro" id="IPR020471">
    <property type="entry name" value="AKR"/>
</dbReference>
<reference evidence="2 3" key="1">
    <citation type="journal article" date="2014" name="Nat. Commun.">
        <title>Klebsormidium flaccidum genome reveals primary factors for plant terrestrial adaptation.</title>
        <authorList>
            <person name="Hori K."/>
            <person name="Maruyama F."/>
            <person name="Fujisawa T."/>
            <person name="Togashi T."/>
            <person name="Yamamoto N."/>
            <person name="Seo M."/>
            <person name="Sato S."/>
            <person name="Yamada T."/>
            <person name="Mori H."/>
            <person name="Tajima N."/>
            <person name="Moriyama T."/>
            <person name="Ikeuchi M."/>
            <person name="Watanabe M."/>
            <person name="Wada H."/>
            <person name="Kobayashi K."/>
            <person name="Saito M."/>
            <person name="Masuda T."/>
            <person name="Sasaki-Sekimoto Y."/>
            <person name="Mashiguchi K."/>
            <person name="Awai K."/>
            <person name="Shimojima M."/>
            <person name="Masuda S."/>
            <person name="Iwai M."/>
            <person name="Nobusawa T."/>
            <person name="Narise T."/>
            <person name="Kondo S."/>
            <person name="Saito H."/>
            <person name="Sato R."/>
            <person name="Murakawa M."/>
            <person name="Ihara Y."/>
            <person name="Oshima-Yamada Y."/>
            <person name="Ohtaka K."/>
            <person name="Satoh M."/>
            <person name="Sonobe K."/>
            <person name="Ishii M."/>
            <person name="Ohtani R."/>
            <person name="Kanamori-Sato M."/>
            <person name="Honoki R."/>
            <person name="Miyazaki D."/>
            <person name="Mochizuki H."/>
            <person name="Umetsu J."/>
            <person name="Higashi K."/>
            <person name="Shibata D."/>
            <person name="Kamiya Y."/>
            <person name="Sato N."/>
            <person name="Nakamura Y."/>
            <person name="Tabata S."/>
            <person name="Ida S."/>
            <person name="Kurokawa K."/>
            <person name="Ohta H."/>
        </authorList>
    </citation>
    <scope>NUCLEOTIDE SEQUENCE [LARGE SCALE GENOMIC DNA]</scope>
    <source>
        <strain evidence="2 3">NIES-2285</strain>
    </source>
</reference>
<evidence type="ECO:0000313" key="3">
    <source>
        <dbReference type="Proteomes" id="UP000054558"/>
    </source>
</evidence>
<dbReference type="AlphaFoldDB" id="A0A1Y1HS62"/>
<keyword evidence="3" id="KW-1185">Reference proteome</keyword>
<evidence type="ECO:0000313" key="2">
    <source>
        <dbReference type="EMBL" id="GAQ81474.1"/>
    </source>
</evidence>
<gene>
    <name evidence="2" type="ORF">KFL_000810160</name>
</gene>
<dbReference type="STRING" id="105231.A0A1Y1HS62"/>
<dbReference type="InterPro" id="IPR023210">
    <property type="entry name" value="NADP_OxRdtase_dom"/>
</dbReference>
<dbReference type="PANTHER" id="PTHR42686:SF1">
    <property type="entry name" value="GH17980P-RELATED"/>
    <property type="match status" value="1"/>
</dbReference>
<proteinExistence type="predicted"/>
<organism evidence="2 3">
    <name type="scientific">Klebsormidium nitens</name>
    <name type="common">Green alga</name>
    <name type="synonym">Ulothrix nitens</name>
    <dbReference type="NCBI Taxonomy" id="105231"/>
    <lineage>
        <taxon>Eukaryota</taxon>
        <taxon>Viridiplantae</taxon>
        <taxon>Streptophyta</taxon>
        <taxon>Klebsormidiophyceae</taxon>
        <taxon>Klebsormidiales</taxon>
        <taxon>Klebsormidiaceae</taxon>
        <taxon>Klebsormidium</taxon>
    </lineage>
</organism>
<dbReference type="Pfam" id="PF00248">
    <property type="entry name" value="Aldo_ket_red"/>
    <property type="match status" value="1"/>
</dbReference>
<accession>A0A1Y1HS62</accession>
<feature type="domain" description="NADP-dependent oxidoreductase" evidence="1">
    <location>
        <begin position="21"/>
        <end position="301"/>
    </location>
</feature>
<dbReference type="SUPFAM" id="SSF51430">
    <property type="entry name" value="NAD(P)-linked oxidoreductase"/>
    <property type="match status" value="1"/>
</dbReference>
<evidence type="ECO:0000259" key="1">
    <source>
        <dbReference type="Pfam" id="PF00248"/>
    </source>
</evidence>
<dbReference type="OrthoDB" id="48988at2759"/>
<dbReference type="Proteomes" id="UP000054558">
    <property type="component" value="Unassembled WGS sequence"/>
</dbReference>